<dbReference type="InterPro" id="IPR051559">
    <property type="entry name" value="HIF_prolyl_hydroxylases"/>
</dbReference>
<keyword evidence="5" id="KW-0560">Oxidoreductase</keyword>
<comment type="caution">
    <text evidence="8">The sequence shown here is derived from an EMBL/GenBank/DDBJ whole genome shotgun (WGS) entry which is preliminary data.</text>
</comment>
<keyword evidence="6" id="KW-0408">Iron</keyword>
<proteinExistence type="predicted"/>
<protein>
    <recommendedName>
        <fullName evidence="7">Fe2OG dioxygenase domain-containing protein</fullName>
    </recommendedName>
</protein>
<sequence>MELPIVCEADFSDPSYSFVDLDVLIDRIAGDLRAHGFSHVPAALPEPLWQALHAEVATAPAGQLKAASVGRFNARVANSEVRRDAILWIEGASDAQRAWMAFASRLQVELNRRLLLGLFSFESHFAHYAPGAFYKRHLDAFRGQANRRLSVVAYLNEAWSPEDGGRLVLYDPEHDETALAEIQPEGGSLVVFLSEEFPHEVLSASKDRFSIAGWFRVNSSNSGRVDPPR</sequence>
<evidence type="ECO:0000256" key="6">
    <source>
        <dbReference type="ARBA" id="ARBA00023004"/>
    </source>
</evidence>
<dbReference type="Pfam" id="PF13640">
    <property type="entry name" value="2OG-FeII_Oxy_3"/>
    <property type="match status" value="1"/>
</dbReference>
<evidence type="ECO:0000256" key="5">
    <source>
        <dbReference type="ARBA" id="ARBA00023002"/>
    </source>
</evidence>
<evidence type="ECO:0000256" key="3">
    <source>
        <dbReference type="ARBA" id="ARBA00022896"/>
    </source>
</evidence>
<evidence type="ECO:0000313" key="9">
    <source>
        <dbReference type="Proteomes" id="UP001156664"/>
    </source>
</evidence>
<dbReference type="SMART" id="SM00702">
    <property type="entry name" value="P4Hc"/>
    <property type="match status" value="1"/>
</dbReference>
<keyword evidence="4" id="KW-0223">Dioxygenase</keyword>
<keyword evidence="2" id="KW-0479">Metal-binding</keyword>
<dbReference type="Gene3D" id="2.60.120.620">
    <property type="entry name" value="q2cbj1_9rhob like domain"/>
    <property type="match status" value="1"/>
</dbReference>
<dbReference type="InterPro" id="IPR044862">
    <property type="entry name" value="Pro_4_hyd_alph_FE2OG_OXY"/>
</dbReference>
<feature type="domain" description="Fe2OG dioxygenase" evidence="7">
    <location>
        <begin position="114"/>
        <end position="217"/>
    </location>
</feature>
<dbReference type="EMBL" id="BSOJ01000013">
    <property type="protein sequence ID" value="GLR26277.1"/>
    <property type="molecule type" value="Genomic_DNA"/>
</dbReference>
<evidence type="ECO:0000256" key="4">
    <source>
        <dbReference type="ARBA" id="ARBA00022964"/>
    </source>
</evidence>
<keyword evidence="9" id="KW-1185">Reference proteome</keyword>
<gene>
    <name evidence="8" type="ORF">GCM10007875_13660</name>
</gene>
<dbReference type="PROSITE" id="PS51471">
    <property type="entry name" value="FE2OG_OXY"/>
    <property type="match status" value="1"/>
</dbReference>
<keyword evidence="3" id="KW-0847">Vitamin C</keyword>
<dbReference type="InterPro" id="IPR006620">
    <property type="entry name" value="Pro_4_hyd_alph"/>
</dbReference>
<dbReference type="InterPro" id="IPR005123">
    <property type="entry name" value="Oxoglu/Fe-dep_dioxygenase_dom"/>
</dbReference>
<name>A0ABQ5YQC1_9BURK</name>
<evidence type="ECO:0000256" key="1">
    <source>
        <dbReference type="ARBA" id="ARBA00001961"/>
    </source>
</evidence>
<accession>A0ABQ5YQC1</accession>
<reference evidence="9" key="1">
    <citation type="journal article" date="2019" name="Int. J. Syst. Evol. Microbiol.">
        <title>The Global Catalogue of Microorganisms (GCM) 10K type strain sequencing project: providing services to taxonomists for standard genome sequencing and annotation.</title>
        <authorList>
            <consortium name="The Broad Institute Genomics Platform"/>
            <consortium name="The Broad Institute Genome Sequencing Center for Infectious Disease"/>
            <person name="Wu L."/>
            <person name="Ma J."/>
        </authorList>
    </citation>
    <scope>NUCLEOTIDE SEQUENCE [LARGE SCALE GENOMIC DNA]</scope>
    <source>
        <strain evidence="9">NBRC 105857</strain>
    </source>
</reference>
<dbReference type="Proteomes" id="UP001156664">
    <property type="component" value="Unassembled WGS sequence"/>
</dbReference>
<dbReference type="PANTHER" id="PTHR12907:SF26">
    <property type="entry name" value="HIF PROLYL HYDROXYLASE, ISOFORM C"/>
    <property type="match status" value="1"/>
</dbReference>
<evidence type="ECO:0000313" key="8">
    <source>
        <dbReference type="EMBL" id="GLR26277.1"/>
    </source>
</evidence>
<evidence type="ECO:0000259" key="7">
    <source>
        <dbReference type="PROSITE" id="PS51471"/>
    </source>
</evidence>
<dbReference type="PANTHER" id="PTHR12907">
    <property type="entry name" value="EGL NINE HOMOLOG-RELATED"/>
    <property type="match status" value="1"/>
</dbReference>
<evidence type="ECO:0000256" key="2">
    <source>
        <dbReference type="ARBA" id="ARBA00022723"/>
    </source>
</evidence>
<organism evidence="8 9">
    <name type="scientific">Limnobacter litoralis</name>
    <dbReference type="NCBI Taxonomy" id="481366"/>
    <lineage>
        <taxon>Bacteria</taxon>
        <taxon>Pseudomonadati</taxon>
        <taxon>Pseudomonadota</taxon>
        <taxon>Betaproteobacteria</taxon>
        <taxon>Burkholderiales</taxon>
        <taxon>Burkholderiaceae</taxon>
        <taxon>Limnobacter</taxon>
    </lineage>
</organism>
<comment type="cofactor">
    <cofactor evidence="1">
        <name>L-ascorbate</name>
        <dbReference type="ChEBI" id="CHEBI:38290"/>
    </cofactor>
</comment>